<evidence type="ECO:0000256" key="1">
    <source>
        <dbReference type="ARBA" id="ARBA00023125"/>
    </source>
</evidence>
<evidence type="ECO:0000313" key="4">
    <source>
        <dbReference type="EMBL" id="CZR10376.1"/>
    </source>
</evidence>
<evidence type="ECO:0000259" key="3">
    <source>
        <dbReference type="PROSITE" id="PS50977"/>
    </source>
</evidence>
<dbReference type="EMBL" id="FJNB01000035">
    <property type="protein sequence ID" value="CZR10376.1"/>
    <property type="molecule type" value="Genomic_DNA"/>
</dbReference>
<feature type="domain" description="HTH tetR-type" evidence="3">
    <location>
        <begin position="11"/>
        <end position="71"/>
    </location>
</feature>
<accession>A0A143Z818</accession>
<dbReference type="RefSeq" id="WP_068624953.1">
    <property type="nucleotide sequence ID" value="NZ_FJNB01000035.1"/>
</dbReference>
<proteinExistence type="predicted"/>
<dbReference type="Pfam" id="PF14278">
    <property type="entry name" value="TetR_C_8"/>
    <property type="match status" value="1"/>
</dbReference>
<dbReference type="Proteomes" id="UP000076878">
    <property type="component" value="Unassembled WGS sequence"/>
</dbReference>
<organism evidence="4 6">
    <name type="scientific">Trichococcus ilyis</name>
    <dbReference type="NCBI Taxonomy" id="640938"/>
    <lineage>
        <taxon>Bacteria</taxon>
        <taxon>Bacillati</taxon>
        <taxon>Bacillota</taxon>
        <taxon>Bacilli</taxon>
        <taxon>Lactobacillales</taxon>
        <taxon>Carnobacteriaceae</taxon>
        <taxon>Trichococcus</taxon>
    </lineage>
</organism>
<reference evidence="5 7" key="2">
    <citation type="submission" date="2016-10" db="EMBL/GenBank/DDBJ databases">
        <authorList>
            <person name="Varghese N."/>
            <person name="Submissions S."/>
        </authorList>
    </citation>
    <scope>NUCLEOTIDE SEQUENCE [LARGE SCALE GENOMIC DNA]</scope>
    <source>
        <strain evidence="5 7">DSM 22150</strain>
    </source>
</reference>
<evidence type="ECO:0000256" key="2">
    <source>
        <dbReference type="PROSITE-ProRule" id="PRU00335"/>
    </source>
</evidence>
<evidence type="ECO:0000313" key="5">
    <source>
        <dbReference type="EMBL" id="SEJ95124.1"/>
    </source>
</evidence>
<dbReference type="AlphaFoldDB" id="A0A143Z818"/>
<dbReference type="InterPro" id="IPR009057">
    <property type="entry name" value="Homeodomain-like_sf"/>
</dbReference>
<name>A0A143Z818_9LACT</name>
<dbReference type="EMBL" id="FNYT01000045">
    <property type="protein sequence ID" value="SEJ95124.1"/>
    <property type="molecule type" value="Genomic_DNA"/>
</dbReference>
<dbReference type="PROSITE" id="PS50977">
    <property type="entry name" value="HTH_TETR_2"/>
    <property type="match status" value="1"/>
</dbReference>
<keyword evidence="7" id="KW-1185">Reference proteome</keyword>
<feature type="DNA-binding region" description="H-T-H motif" evidence="2">
    <location>
        <begin position="34"/>
        <end position="53"/>
    </location>
</feature>
<dbReference type="OrthoDB" id="9810250at2"/>
<dbReference type="InterPro" id="IPR050624">
    <property type="entry name" value="HTH-type_Tx_Regulator"/>
</dbReference>
<reference evidence="4 6" key="1">
    <citation type="submission" date="2016-02" db="EMBL/GenBank/DDBJ databases">
        <authorList>
            <person name="Wen L."/>
            <person name="He K."/>
            <person name="Yang H."/>
        </authorList>
    </citation>
    <scope>NUCLEOTIDE SEQUENCE [LARGE SCALE GENOMIC DNA]</scope>
    <source>
        <strain evidence="4">Trichococcus_R210</strain>
    </source>
</reference>
<gene>
    <name evidence="5" type="ORF">SAMN05216375_1452</name>
    <name evidence="4" type="ORF">TR210_2917</name>
</gene>
<dbReference type="PANTHER" id="PTHR43479">
    <property type="entry name" value="ACREF/ENVCD OPERON REPRESSOR-RELATED"/>
    <property type="match status" value="1"/>
</dbReference>
<evidence type="ECO:0000313" key="7">
    <source>
        <dbReference type="Proteomes" id="UP000199280"/>
    </source>
</evidence>
<dbReference type="PANTHER" id="PTHR43479:SF7">
    <property type="entry name" value="TETR-FAMILY TRANSCRIPTIONAL REGULATOR"/>
    <property type="match status" value="1"/>
</dbReference>
<dbReference type="SUPFAM" id="SSF46689">
    <property type="entry name" value="Homeodomain-like"/>
    <property type="match status" value="1"/>
</dbReference>
<sequence>MQNGTDSRSARRTKQLFKTALMHLLETESFAYISVKDIVETANYNRKTFYNHYYDKFDLLDDVTKDLLEGMAIAVKDSFKHYQKTPRMSMIASEITLFDYVYLHRNIIYICKSTGLEKNITQICAQTIYNALIEAWTPLVDMPEQQLASYTKIFTNSLVGTIHWWIDEKFASPPEQIRAEFVSFYNHAL</sequence>
<dbReference type="GO" id="GO:0003677">
    <property type="term" value="F:DNA binding"/>
    <property type="evidence" value="ECO:0007669"/>
    <property type="project" value="UniProtKB-UniRule"/>
</dbReference>
<protein>
    <submittedName>
        <fullName evidence="5">Transcriptional regulator, TetR family</fullName>
    </submittedName>
</protein>
<evidence type="ECO:0000313" key="6">
    <source>
        <dbReference type="Proteomes" id="UP000076878"/>
    </source>
</evidence>
<dbReference type="Gene3D" id="1.10.357.10">
    <property type="entry name" value="Tetracycline Repressor, domain 2"/>
    <property type="match status" value="1"/>
</dbReference>
<dbReference type="STRING" id="640938.TR210_2917"/>
<dbReference type="Proteomes" id="UP000199280">
    <property type="component" value="Unassembled WGS sequence"/>
</dbReference>
<keyword evidence="1 2" id="KW-0238">DNA-binding</keyword>
<dbReference type="InterPro" id="IPR039532">
    <property type="entry name" value="TetR_C_Firmicutes"/>
</dbReference>
<dbReference type="InterPro" id="IPR001647">
    <property type="entry name" value="HTH_TetR"/>
</dbReference>